<evidence type="ECO:0000256" key="1">
    <source>
        <dbReference type="SAM" id="Coils"/>
    </source>
</evidence>
<gene>
    <name evidence="3" type="ORF">PIIN_05821</name>
</gene>
<dbReference type="HOGENOM" id="CLU_049220_0_0_1"/>
<name>G4TKP0_SERID</name>
<evidence type="ECO:0000313" key="3">
    <source>
        <dbReference type="EMBL" id="CCA71886.1"/>
    </source>
</evidence>
<feature type="coiled-coil region" evidence="1">
    <location>
        <begin position="51"/>
        <end position="120"/>
    </location>
</feature>
<dbReference type="eggNOG" id="ENOG502S5M3">
    <property type="taxonomic scope" value="Eukaryota"/>
</dbReference>
<sequence>MQNGTSNSTNQSPSGLLDPPSPGALRRLSTGNTTKVLADLQAGVVHARQALENTRSQLRLAQRSVAQLTRQNEDLKDSRERLRLQNENLNSVVARKERLLQEATERARKAEAEASALKAQLKTDSTAQKKALREMELTVAESTSISERTTREYETLRGSVKDLQEGWQSDVQALRTELLRREETWKKEIDEVNLKYKSLVKLTQAAQSERAKMEALKTEKRELDAKFEEAFKEELRSLATALSENNKSSEDASATAKELSTELARIRRLMRLGGQSTEDPSPQIPVP</sequence>
<evidence type="ECO:0000256" key="2">
    <source>
        <dbReference type="SAM" id="MobiDB-lite"/>
    </source>
</evidence>
<organism evidence="3 4">
    <name type="scientific">Serendipita indica (strain DSM 11827)</name>
    <name type="common">Root endophyte fungus</name>
    <name type="synonym">Piriformospora indica</name>
    <dbReference type="NCBI Taxonomy" id="1109443"/>
    <lineage>
        <taxon>Eukaryota</taxon>
        <taxon>Fungi</taxon>
        <taxon>Dikarya</taxon>
        <taxon>Basidiomycota</taxon>
        <taxon>Agaricomycotina</taxon>
        <taxon>Agaricomycetes</taxon>
        <taxon>Sebacinales</taxon>
        <taxon>Serendipitaceae</taxon>
        <taxon>Serendipita</taxon>
    </lineage>
</organism>
<dbReference type="Proteomes" id="UP000007148">
    <property type="component" value="Unassembled WGS sequence"/>
</dbReference>
<feature type="coiled-coil region" evidence="1">
    <location>
        <begin position="199"/>
        <end position="252"/>
    </location>
</feature>
<protein>
    <recommendedName>
        <fullName evidence="5">SWI5-dependent HO expression protein 3</fullName>
    </recommendedName>
</protein>
<dbReference type="InParanoid" id="G4TKP0"/>
<dbReference type="AlphaFoldDB" id="G4TKP0"/>
<feature type="region of interest" description="Disordered" evidence="2">
    <location>
        <begin position="1"/>
        <end position="30"/>
    </location>
</feature>
<evidence type="ECO:0008006" key="5">
    <source>
        <dbReference type="Google" id="ProtNLM"/>
    </source>
</evidence>
<dbReference type="OMA" id="ERTTREY"/>
<dbReference type="OrthoDB" id="6088208at2759"/>
<keyword evidence="4" id="KW-1185">Reference proteome</keyword>
<dbReference type="EMBL" id="CAFZ01000138">
    <property type="protein sequence ID" value="CCA71886.1"/>
    <property type="molecule type" value="Genomic_DNA"/>
</dbReference>
<comment type="caution">
    <text evidence="3">The sequence shown here is derived from an EMBL/GenBank/DDBJ whole genome shotgun (WGS) entry which is preliminary data.</text>
</comment>
<reference evidence="3 4" key="1">
    <citation type="journal article" date="2011" name="PLoS Pathog.">
        <title>Endophytic Life Strategies Decoded by Genome and Transcriptome Analyses of the Mutualistic Root Symbiont Piriformospora indica.</title>
        <authorList>
            <person name="Zuccaro A."/>
            <person name="Lahrmann U."/>
            <person name="Guldener U."/>
            <person name="Langen G."/>
            <person name="Pfiffi S."/>
            <person name="Biedenkopf D."/>
            <person name="Wong P."/>
            <person name="Samans B."/>
            <person name="Grimm C."/>
            <person name="Basiewicz M."/>
            <person name="Murat C."/>
            <person name="Martin F."/>
            <person name="Kogel K.H."/>
        </authorList>
    </citation>
    <scope>NUCLEOTIDE SEQUENCE [LARGE SCALE GENOMIC DNA]</scope>
    <source>
        <strain evidence="3 4">DSM 11827</strain>
    </source>
</reference>
<proteinExistence type="predicted"/>
<evidence type="ECO:0000313" key="4">
    <source>
        <dbReference type="Proteomes" id="UP000007148"/>
    </source>
</evidence>
<feature type="compositionally biased region" description="Polar residues" evidence="2">
    <location>
        <begin position="1"/>
        <end position="11"/>
    </location>
</feature>
<accession>G4TKP0</accession>
<keyword evidence="1" id="KW-0175">Coiled coil</keyword>
<dbReference type="STRING" id="1109443.G4TKP0"/>